<protein>
    <recommendedName>
        <fullName evidence="10">Sec-independent protein translocase protein TatB</fullName>
    </recommendedName>
</protein>
<evidence type="ECO:0000256" key="12">
    <source>
        <dbReference type="SAM" id="Phobius"/>
    </source>
</evidence>
<dbReference type="GO" id="GO:0033281">
    <property type="term" value="C:TAT protein transport complex"/>
    <property type="evidence" value="ECO:0007669"/>
    <property type="project" value="UniProtKB-UniRule"/>
</dbReference>
<evidence type="ECO:0000313" key="14">
    <source>
        <dbReference type="Proteomes" id="UP000501534"/>
    </source>
</evidence>
<dbReference type="PRINTS" id="PR01506">
    <property type="entry name" value="TATBPROTEIN"/>
</dbReference>
<dbReference type="RefSeq" id="WP_171094910.1">
    <property type="nucleotide sequence ID" value="NZ_CP053069.1"/>
</dbReference>
<gene>
    <name evidence="10 13" type="primary">tatB</name>
    <name evidence="13" type="ORF">DSM104443_03674</name>
</gene>
<evidence type="ECO:0000256" key="5">
    <source>
        <dbReference type="ARBA" id="ARBA00022692"/>
    </source>
</evidence>
<keyword evidence="3 10" id="KW-1003">Cell membrane</keyword>
<dbReference type="InterPro" id="IPR003369">
    <property type="entry name" value="TatA/B/E"/>
</dbReference>
<evidence type="ECO:0000256" key="11">
    <source>
        <dbReference type="SAM" id="MobiDB-lite"/>
    </source>
</evidence>
<dbReference type="Pfam" id="PF02416">
    <property type="entry name" value="TatA_B_E"/>
    <property type="match status" value="1"/>
</dbReference>
<feature type="region of interest" description="Disordered" evidence="11">
    <location>
        <begin position="76"/>
        <end position="162"/>
    </location>
</feature>
<evidence type="ECO:0000256" key="9">
    <source>
        <dbReference type="ARBA" id="ARBA00023136"/>
    </source>
</evidence>
<dbReference type="HAMAP" id="MF_00237">
    <property type="entry name" value="TatB"/>
    <property type="match status" value="1"/>
</dbReference>
<organism evidence="13 14">
    <name type="scientific">Usitatibacter rugosus</name>
    <dbReference type="NCBI Taxonomy" id="2732067"/>
    <lineage>
        <taxon>Bacteria</taxon>
        <taxon>Pseudomonadati</taxon>
        <taxon>Pseudomonadota</taxon>
        <taxon>Betaproteobacteria</taxon>
        <taxon>Nitrosomonadales</taxon>
        <taxon>Usitatibacteraceae</taxon>
        <taxon>Usitatibacter</taxon>
    </lineage>
</organism>
<dbReference type="AlphaFoldDB" id="A0A6M4H1M2"/>
<accession>A0A6M4H1M2</accession>
<keyword evidence="6 10" id="KW-0653">Protein transport</keyword>
<dbReference type="InterPro" id="IPR018448">
    <property type="entry name" value="TatB"/>
</dbReference>
<dbReference type="KEGG" id="uru:DSM104443_03674"/>
<comment type="subcellular location">
    <subcellularLocation>
        <location evidence="10">Cell membrane</location>
        <topology evidence="10">Single-pass membrane protein</topology>
    </subcellularLocation>
    <subcellularLocation>
        <location evidence="1">Membrane</location>
        <topology evidence="1">Single-pass membrane protein</topology>
    </subcellularLocation>
</comment>
<dbReference type="PANTHER" id="PTHR33162:SF1">
    <property type="entry name" value="SEC-INDEPENDENT PROTEIN TRANSLOCASE PROTEIN TATA, CHLOROPLASTIC"/>
    <property type="match status" value="1"/>
</dbReference>
<dbReference type="Proteomes" id="UP000501534">
    <property type="component" value="Chromosome"/>
</dbReference>
<dbReference type="NCBIfam" id="TIGR01410">
    <property type="entry name" value="tatB"/>
    <property type="match status" value="1"/>
</dbReference>
<evidence type="ECO:0000256" key="3">
    <source>
        <dbReference type="ARBA" id="ARBA00022475"/>
    </source>
</evidence>
<dbReference type="GO" id="GO:0008320">
    <property type="term" value="F:protein transmembrane transporter activity"/>
    <property type="evidence" value="ECO:0007669"/>
    <property type="project" value="UniProtKB-UniRule"/>
</dbReference>
<keyword evidence="14" id="KW-1185">Reference proteome</keyword>
<feature type="compositionally biased region" description="Low complexity" evidence="11">
    <location>
        <begin position="122"/>
        <end position="138"/>
    </location>
</feature>
<name>A0A6M4H1M2_9PROT</name>
<keyword evidence="9 10" id="KW-0472">Membrane</keyword>
<keyword evidence="8 10" id="KW-0811">Translocation</keyword>
<proteinExistence type="inferred from homology"/>
<keyword evidence="7 10" id="KW-1133">Transmembrane helix</keyword>
<comment type="function">
    <text evidence="10">Part of the twin-arginine translocation (Tat) system that transports large folded proteins containing a characteristic twin-arginine motif in their signal peptide across membranes. Together with TatC, TatB is part of a receptor directly interacting with Tat signal peptides. TatB may form an oligomeric binding site that transiently accommodates folded Tat precursor proteins before their translocation.</text>
</comment>
<evidence type="ECO:0000256" key="7">
    <source>
        <dbReference type="ARBA" id="ARBA00022989"/>
    </source>
</evidence>
<evidence type="ECO:0000313" key="13">
    <source>
        <dbReference type="EMBL" id="QJR12583.1"/>
    </source>
</evidence>
<keyword evidence="4" id="KW-0997">Cell inner membrane</keyword>
<dbReference type="GO" id="GO:0043953">
    <property type="term" value="P:protein transport by the Tat complex"/>
    <property type="evidence" value="ECO:0007669"/>
    <property type="project" value="UniProtKB-UniRule"/>
</dbReference>
<comment type="subunit">
    <text evidence="10">The Tat system comprises two distinct complexes: a TatABC complex, containing multiple copies of TatA, TatB and TatC subunits, and a separate TatA complex, containing only TatA subunits. Substrates initially bind to the TatABC complex, which probably triggers association of the separate TatA complex to form the active translocon.</text>
</comment>
<evidence type="ECO:0000256" key="8">
    <source>
        <dbReference type="ARBA" id="ARBA00023010"/>
    </source>
</evidence>
<feature type="transmembrane region" description="Helical" evidence="12">
    <location>
        <begin position="6"/>
        <end position="22"/>
    </location>
</feature>
<reference evidence="13 14" key="1">
    <citation type="submission" date="2020-04" db="EMBL/GenBank/DDBJ databases">
        <title>Usitatibacter rugosus gen. nov., sp. nov. and Usitatibacter palustris sp. nov., novel members of Usitatibacteraceae fam. nov. within the order Nitrosomonadales isolated from soil.</title>
        <authorList>
            <person name="Huber K.J."/>
            <person name="Neumann-Schaal M."/>
            <person name="Geppert A."/>
            <person name="Luckner M."/>
            <person name="Wanner G."/>
            <person name="Overmann J."/>
        </authorList>
    </citation>
    <scope>NUCLEOTIDE SEQUENCE [LARGE SCALE GENOMIC DNA]</scope>
    <source>
        <strain evidence="13 14">0125_3</strain>
    </source>
</reference>
<evidence type="ECO:0000256" key="1">
    <source>
        <dbReference type="ARBA" id="ARBA00004167"/>
    </source>
</evidence>
<keyword evidence="2 10" id="KW-0813">Transport</keyword>
<evidence type="ECO:0000256" key="6">
    <source>
        <dbReference type="ARBA" id="ARBA00022927"/>
    </source>
</evidence>
<sequence>MFDIGFSELLVIGIVALVVIGPERLPRVARTLGVLFGRLQRYVTQVKSDINREMDLSEINRVKSEFEGAARSFKQDIETTATKTEQELREAQSSIETQLKASSTDSVMEPLTTPPGAEPDNAFESSPASAFESASEPLAPTPSPQMELGIEEPEPTRDRKAG</sequence>
<evidence type="ECO:0000256" key="10">
    <source>
        <dbReference type="HAMAP-Rule" id="MF_00237"/>
    </source>
</evidence>
<keyword evidence="5 10" id="KW-0812">Transmembrane</keyword>
<evidence type="ECO:0000256" key="2">
    <source>
        <dbReference type="ARBA" id="ARBA00022448"/>
    </source>
</evidence>
<dbReference type="EMBL" id="CP053069">
    <property type="protein sequence ID" value="QJR12583.1"/>
    <property type="molecule type" value="Genomic_DNA"/>
</dbReference>
<dbReference type="Gene3D" id="1.20.5.3310">
    <property type="match status" value="1"/>
</dbReference>
<evidence type="ECO:0000256" key="4">
    <source>
        <dbReference type="ARBA" id="ARBA00022519"/>
    </source>
</evidence>
<feature type="compositionally biased region" description="Polar residues" evidence="11">
    <location>
        <begin position="91"/>
        <end position="106"/>
    </location>
</feature>
<dbReference type="PANTHER" id="PTHR33162">
    <property type="entry name" value="SEC-INDEPENDENT PROTEIN TRANSLOCASE PROTEIN TATA, CHLOROPLASTIC"/>
    <property type="match status" value="1"/>
</dbReference>
<comment type="similarity">
    <text evidence="10">Belongs to the TatB family.</text>
</comment>